<dbReference type="GO" id="GO:0006574">
    <property type="term" value="P:L-valine catabolic process"/>
    <property type="evidence" value="ECO:0007669"/>
    <property type="project" value="TreeGrafter"/>
</dbReference>
<dbReference type="Pfam" id="PF03446">
    <property type="entry name" value="NAD_binding_2"/>
    <property type="match status" value="1"/>
</dbReference>
<proteinExistence type="inferred from homology"/>
<dbReference type="GO" id="GO:0008442">
    <property type="term" value="F:3-hydroxyisobutyrate dehydrogenase activity"/>
    <property type="evidence" value="ECO:0007669"/>
    <property type="project" value="UniProtKB-EC"/>
</dbReference>
<dbReference type="SUPFAM" id="SSF51735">
    <property type="entry name" value="NAD(P)-binding Rossmann-fold domains"/>
    <property type="match status" value="1"/>
</dbReference>
<evidence type="ECO:0000256" key="8">
    <source>
        <dbReference type="PIRSR" id="PIRSR000103-1"/>
    </source>
</evidence>
<dbReference type="GO" id="GO:0051287">
    <property type="term" value="F:NAD binding"/>
    <property type="evidence" value="ECO:0007669"/>
    <property type="project" value="InterPro"/>
</dbReference>
<evidence type="ECO:0000256" key="4">
    <source>
        <dbReference type="ARBA" id="ARBA00022456"/>
    </source>
</evidence>
<feature type="active site" evidence="8">
    <location>
        <position position="173"/>
    </location>
</feature>
<evidence type="ECO:0000259" key="9">
    <source>
        <dbReference type="Pfam" id="PF03446"/>
    </source>
</evidence>
<protein>
    <recommendedName>
        <fullName evidence="3">3-hydroxyisobutyrate dehydrogenase</fullName>
        <ecNumber evidence="3">1.1.1.31</ecNumber>
    </recommendedName>
</protein>
<dbReference type="EC" id="1.1.1.31" evidence="3"/>
<gene>
    <name evidence="11" type="ORF">GOMPHAMPRED_005404</name>
</gene>
<name>A0A8H3FRJ0_9LECA</name>
<dbReference type="PIRSF" id="PIRSF000103">
    <property type="entry name" value="HIBADH"/>
    <property type="match status" value="1"/>
</dbReference>
<dbReference type="GO" id="GO:0050661">
    <property type="term" value="F:NADP binding"/>
    <property type="evidence" value="ECO:0007669"/>
    <property type="project" value="InterPro"/>
</dbReference>
<accession>A0A8H3FRJ0</accession>
<evidence type="ECO:0000313" key="12">
    <source>
        <dbReference type="Proteomes" id="UP000664169"/>
    </source>
</evidence>
<evidence type="ECO:0000256" key="7">
    <source>
        <dbReference type="ARBA" id="ARBA00049197"/>
    </source>
</evidence>
<dbReference type="InterPro" id="IPR015815">
    <property type="entry name" value="HIBADH-related"/>
</dbReference>
<keyword evidence="4" id="KW-0101">Branched-chain amino acid catabolism</keyword>
<evidence type="ECO:0000256" key="6">
    <source>
        <dbReference type="ARBA" id="ARBA00023027"/>
    </source>
</evidence>
<dbReference type="PANTHER" id="PTHR22981">
    <property type="entry name" value="3-HYDROXYISOBUTYRATE DEHYDROGENASE-RELATED"/>
    <property type="match status" value="1"/>
</dbReference>
<dbReference type="InterPro" id="IPR029154">
    <property type="entry name" value="HIBADH-like_NADP-bd"/>
</dbReference>
<evidence type="ECO:0000259" key="10">
    <source>
        <dbReference type="Pfam" id="PF14833"/>
    </source>
</evidence>
<dbReference type="PANTHER" id="PTHR22981:SF7">
    <property type="entry name" value="3-HYDROXYISOBUTYRATE DEHYDROGENASE, MITOCHONDRIAL"/>
    <property type="match status" value="1"/>
</dbReference>
<dbReference type="InterPro" id="IPR013328">
    <property type="entry name" value="6PGD_dom2"/>
</dbReference>
<comment type="catalytic activity">
    <reaction evidence="7">
        <text>3-hydroxy-2-methylpropanoate + NAD(+) = 2-methyl-3-oxopropanoate + NADH + H(+)</text>
        <dbReference type="Rhea" id="RHEA:17681"/>
        <dbReference type="ChEBI" id="CHEBI:11805"/>
        <dbReference type="ChEBI" id="CHEBI:15378"/>
        <dbReference type="ChEBI" id="CHEBI:57540"/>
        <dbReference type="ChEBI" id="CHEBI:57700"/>
        <dbReference type="ChEBI" id="CHEBI:57945"/>
        <dbReference type="EC" id="1.1.1.31"/>
    </reaction>
</comment>
<comment type="pathway">
    <text evidence="1">Amino-acid degradation; L-valine degradation.</text>
</comment>
<dbReference type="Proteomes" id="UP000664169">
    <property type="component" value="Unassembled WGS sequence"/>
</dbReference>
<dbReference type="InterPro" id="IPR008927">
    <property type="entry name" value="6-PGluconate_DH-like_C_sf"/>
</dbReference>
<dbReference type="AlphaFoldDB" id="A0A8H3FRJ0"/>
<dbReference type="InterPro" id="IPR036291">
    <property type="entry name" value="NAD(P)-bd_dom_sf"/>
</dbReference>
<evidence type="ECO:0000256" key="5">
    <source>
        <dbReference type="ARBA" id="ARBA00023002"/>
    </source>
</evidence>
<dbReference type="InterPro" id="IPR006115">
    <property type="entry name" value="6PGDH_NADP-bd"/>
</dbReference>
<evidence type="ECO:0000256" key="1">
    <source>
        <dbReference type="ARBA" id="ARBA00005109"/>
    </source>
</evidence>
<dbReference type="Gene3D" id="3.40.50.720">
    <property type="entry name" value="NAD(P)-binding Rossmann-like Domain"/>
    <property type="match status" value="1"/>
</dbReference>
<evidence type="ECO:0000256" key="2">
    <source>
        <dbReference type="ARBA" id="ARBA00006013"/>
    </source>
</evidence>
<evidence type="ECO:0000313" key="11">
    <source>
        <dbReference type="EMBL" id="CAF9929446.1"/>
    </source>
</evidence>
<keyword evidence="6" id="KW-0520">NAD</keyword>
<keyword evidence="5" id="KW-0560">Oxidoreductase</keyword>
<dbReference type="GO" id="GO:0005739">
    <property type="term" value="C:mitochondrion"/>
    <property type="evidence" value="ECO:0007669"/>
    <property type="project" value="TreeGrafter"/>
</dbReference>
<feature type="domain" description="6-phosphogluconate dehydrogenase NADP-binding" evidence="9">
    <location>
        <begin position="1"/>
        <end position="164"/>
    </location>
</feature>
<keyword evidence="12" id="KW-1185">Reference proteome</keyword>
<dbReference type="FunFam" id="1.10.1040.10:FF:000006">
    <property type="entry name" value="3-hydroxyisobutyrate dehydrogenase"/>
    <property type="match status" value="1"/>
</dbReference>
<feature type="domain" description="3-hydroxyisobutyrate dehydrogenase-like NAD-binding" evidence="10">
    <location>
        <begin position="167"/>
        <end position="293"/>
    </location>
</feature>
<organism evidence="11 12">
    <name type="scientific">Gomphillus americanus</name>
    <dbReference type="NCBI Taxonomy" id="1940652"/>
    <lineage>
        <taxon>Eukaryota</taxon>
        <taxon>Fungi</taxon>
        <taxon>Dikarya</taxon>
        <taxon>Ascomycota</taxon>
        <taxon>Pezizomycotina</taxon>
        <taxon>Lecanoromycetes</taxon>
        <taxon>OSLEUM clade</taxon>
        <taxon>Ostropomycetidae</taxon>
        <taxon>Ostropales</taxon>
        <taxon>Graphidaceae</taxon>
        <taxon>Gomphilloideae</taxon>
        <taxon>Gomphillus</taxon>
    </lineage>
</organism>
<dbReference type="Pfam" id="PF14833">
    <property type="entry name" value="NAD_binding_11"/>
    <property type="match status" value="1"/>
</dbReference>
<evidence type="ECO:0000256" key="3">
    <source>
        <dbReference type="ARBA" id="ARBA00012991"/>
    </source>
</evidence>
<comment type="caution">
    <text evidence="11">The sequence shown here is derived from an EMBL/GenBank/DDBJ whole genome shotgun (WGS) entry which is preliminary data.</text>
</comment>
<sequence>MATNLAKKLSKDDTVLVFDVNSASTKRFAEKASSSKLDSSVEVVGSAREAAERSSTIITVLPEPSHVQSVFKGILASKLPQISSSRSSRLYIDCSTIDPMTSTSVASSVRSLHPNDVFIDAPMSGGVVGARAGSLTFMIGCPESSLENAQAVLKLMGKRIFRLGEQGTGLVGKLANNYLLAISNIATCEAMNLGTKLGLDAKALAELINSSSGRCWSSDTNNPVPGISQGAPAERDYAGGFGLPLMKKDLRLAMTAAQEKEIRLLLGDRAREIYQEVEDVEGGKDFSVIYKYLRDRSEGGSV</sequence>
<reference evidence="11" key="1">
    <citation type="submission" date="2021-03" db="EMBL/GenBank/DDBJ databases">
        <authorList>
            <person name="Tagirdzhanova G."/>
        </authorList>
    </citation>
    <scope>NUCLEOTIDE SEQUENCE</scope>
</reference>
<dbReference type="OrthoDB" id="21615at2759"/>
<dbReference type="EMBL" id="CAJPDQ010000032">
    <property type="protein sequence ID" value="CAF9929446.1"/>
    <property type="molecule type" value="Genomic_DNA"/>
</dbReference>
<dbReference type="SUPFAM" id="SSF48179">
    <property type="entry name" value="6-phosphogluconate dehydrogenase C-terminal domain-like"/>
    <property type="match status" value="1"/>
</dbReference>
<dbReference type="Gene3D" id="1.10.1040.10">
    <property type="entry name" value="N-(1-d-carboxylethyl)-l-norvaline Dehydrogenase, domain 2"/>
    <property type="match status" value="1"/>
</dbReference>
<comment type="similarity">
    <text evidence="2">Belongs to the HIBADH-related family. 3-hydroxyisobutyrate dehydrogenase subfamily.</text>
</comment>